<proteinExistence type="predicted"/>
<reference evidence="1" key="1">
    <citation type="submission" date="2014-11" db="EMBL/GenBank/DDBJ databases">
        <authorList>
            <person name="Amaro Gonzalez C."/>
        </authorList>
    </citation>
    <scope>NUCLEOTIDE SEQUENCE</scope>
</reference>
<protein>
    <submittedName>
        <fullName evidence="1">Uncharacterized protein</fullName>
    </submittedName>
</protein>
<evidence type="ECO:0000313" key="1">
    <source>
        <dbReference type="EMBL" id="JAH04668.1"/>
    </source>
</evidence>
<name>A0A0E9PLE9_ANGAN</name>
<dbReference type="AlphaFoldDB" id="A0A0E9PLE9"/>
<sequence length="37" mass="4570">MEKITGITERWKQKRTRILISLNAIYKIYFSHNRLTF</sequence>
<dbReference type="EMBL" id="GBXM01103909">
    <property type="protein sequence ID" value="JAH04668.1"/>
    <property type="molecule type" value="Transcribed_RNA"/>
</dbReference>
<organism evidence="1">
    <name type="scientific">Anguilla anguilla</name>
    <name type="common">European freshwater eel</name>
    <name type="synonym">Muraena anguilla</name>
    <dbReference type="NCBI Taxonomy" id="7936"/>
    <lineage>
        <taxon>Eukaryota</taxon>
        <taxon>Metazoa</taxon>
        <taxon>Chordata</taxon>
        <taxon>Craniata</taxon>
        <taxon>Vertebrata</taxon>
        <taxon>Euteleostomi</taxon>
        <taxon>Actinopterygii</taxon>
        <taxon>Neopterygii</taxon>
        <taxon>Teleostei</taxon>
        <taxon>Anguilliformes</taxon>
        <taxon>Anguillidae</taxon>
        <taxon>Anguilla</taxon>
    </lineage>
</organism>
<reference evidence="1" key="2">
    <citation type="journal article" date="2015" name="Fish Shellfish Immunol.">
        <title>Early steps in the European eel (Anguilla anguilla)-Vibrio vulnificus interaction in the gills: Role of the RtxA13 toxin.</title>
        <authorList>
            <person name="Callol A."/>
            <person name="Pajuelo D."/>
            <person name="Ebbesson L."/>
            <person name="Teles M."/>
            <person name="MacKenzie S."/>
            <person name="Amaro C."/>
        </authorList>
    </citation>
    <scope>NUCLEOTIDE SEQUENCE</scope>
</reference>
<accession>A0A0E9PLE9</accession>